<evidence type="ECO:0000256" key="3">
    <source>
        <dbReference type="SAM" id="MobiDB-lite"/>
    </source>
</evidence>
<dbReference type="InterPro" id="IPR035979">
    <property type="entry name" value="RBD_domain_sf"/>
</dbReference>
<dbReference type="SUPFAM" id="SSF54928">
    <property type="entry name" value="RNA-binding domain, RBD"/>
    <property type="match status" value="1"/>
</dbReference>
<keyword evidence="1 2" id="KW-0694">RNA-binding</keyword>
<comment type="caution">
    <text evidence="5">The sequence shown here is derived from an EMBL/GenBank/DDBJ whole genome shotgun (WGS) entry which is preliminary data.</text>
</comment>
<feature type="region of interest" description="Disordered" evidence="3">
    <location>
        <begin position="337"/>
        <end position="419"/>
    </location>
</feature>
<accession>A0A8X8Y9J6</accession>
<organism evidence="5">
    <name type="scientific">Salvia splendens</name>
    <name type="common">Scarlet sage</name>
    <dbReference type="NCBI Taxonomy" id="180675"/>
    <lineage>
        <taxon>Eukaryota</taxon>
        <taxon>Viridiplantae</taxon>
        <taxon>Streptophyta</taxon>
        <taxon>Embryophyta</taxon>
        <taxon>Tracheophyta</taxon>
        <taxon>Spermatophyta</taxon>
        <taxon>Magnoliopsida</taxon>
        <taxon>eudicotyledons</taxon>
        <taxon>Gunneridae</taxon>
        <taxon>Pentapetalae</taxon>
        <taxon>asterids</taxon>
        <taxon>lamiids</taxon>
        <taxon>Lamiales</taxon>
        <taxon>Lamiaceae</taxon>
        <taxon>Nepetoideae</taxon>
        <taxon>Mentheae</taxon>
        <taxon>Salviinae</taxon>
        <taxon>Salvia</taxon>
        <taxon>Salvia subgen. Calosphace</taxon>
        <taxon>core Calosphace</taxon>
    </lineage>
</organism>
<dbReference type="InterPro" id="IPR000504">
    <property type="entry name" value="RRM_dom"/>
</dbReference>
<dbReference type="Gene3D" id="3.30.70.330">
    <property type="match status" value="1"/>
</dbReference>
<dbReference type="PROSITE" id="PS50102">
    <property type="entry name" value="RRM"/>
    <property type="match status" value="1"/>
</dbReference>
<dbReference type="Proteomes" id="UP000298416">
    <property type="component" value="Unassembled WGS sequence"/>
</dbReference>
<dbReference type="CDD" id="cd21618">
    <property type="entry name" value="RRM_AtNSRA_like"/>
    <property type="match status" value="1"/>
</dbReference>
<evidence type="ECO:0000313" key="6">
    <source>
        <dbReference type="Proteomes" id="UP000298416"/>
    </source>
</evidence>
<feature type="domain" description="RRM" evidence="4">
    <location>
        <begin position="134"/>
        <end position="245"/>
    </location>
</feature>
<dbReference type="GO" id="GO:0003723">
    <property type="term" value="F:RNA binding"/>
    <property type="evidence" value="ECO:0007669"/>
    <property type="project" value="UniProtKB-UniRule"/>
</dbReference>
<feature type="compositionally biased region" description="Basic and acidic residues" evidence="3">
    <location>
        <begin position="400"/>
        <end position="419"/>
    </location>
</feature>
<feature type="region of interest" description="Disordered" evidence="3">
    <location>
        <begin position="1"/>
        <end position="44"/>
    </location>
</feature>
<dbReference type="PANTHER" id="PTHR10501">
    <property type="entry name" value="U1 SMALL NUCLEAR RIBONUCLEOPROTEIN A/U2 SMALL NUCLEAR RIBONUCLEOPROTEIN B"/>
    <property type="match status" value="1"/>
</dbReference>
<evidence type="ECO:0000256" key="2">
    <source>
        <dbReference type="PROSITE-ProRule" id="PRU00176"/>
    </source>
</evidence>
<evidence type="ECO:0000256" key="1">
    <source>
        <dbReference type="ARBA" id="ARBA00022884"/>
    </source>
</evidence>
<keyword evidence="6" id="KW-1185">Reference proteome</keyword>
<feature type="compositionally biased region" description="Basic and acidic residues" evidence="3">
    <location>
        <begin position="338"/>
        <end position="363"/>
    </location>
</feature>
<dbReference type="EMBL" id="PNBA02000005">
    <property type="protein sequence ID" value="KAG6425641.1"/>
    <property type="molecule type" value="Genomic_DNA"/>
</dbReference>
<dbReference type="AlphaFoldDB" id="A0A8X8Y9J6"/>
<evidence type="ECO:0000313" key="5">
    <source>
        <dbReference type="EMBL" id="KAG6425641.1"/>
    </source>
</evidence>
<reference evidence="5" key="2">
    <citation type="submission" date="2020-08" db="EMBL/GenBank/DDBJ databases">
        <title>Plant Genome Project.</title>
        <authorList>
            <person name="Zhang R.-G."/>
        </authorList>
    </citation>
    <scope>NUCLEOTIDE SEQUENCE</scope>
    <source>
        <strain evidence="5">Huo1</strain>
        <tissue evidence="5">Leaf</tissue>
    </source>
</reference>
<feature type="compositionally biased region" description="Basic and acidic residues" evidence="3">
    <location>
        <begin position="383"/>
        <end position="393"/>
    </location>
</feature>
<dbReference type="Pfam" id="PF00076">
    <property type="entry name" value="RRM_1"/>
    <property type="match status" value="1"/>
</dbReference>
<dbReference type="SMART" id="SM00360">
    <property type="entry name" value="RRM"/>
    <property type="match status" value="1"/>
</dbReference>
<evidence type="ECO:0000259" key="4">
    <source>
        <dbReference type="PROSITE" id="PS50102"/>
    </source>
</evidence>
<gene>
    <name evidence="5" type="ORF">SASPL_116086</name>
</gene>
<reference evidence="5" key="1">
    <citation type="submission" date="2018-01" db="EMBL/GenBank/DDBJ databases">
        <authorList>
            <person name="Mao J.F."/>
        </authorList>
    </citation>
    <scope>NUCLEOTIDE SEQUENCE</scope>
    <source>
        <strain evidence="5">Huo1</strain>
        <tissue evidence="5">Leaf</tissue>
    </source>
</reference>
<protein>
    <recommendedName>
        <fullName evidence="4">RRM domain-containing protein</fullName>
    </recommendedName>
</protein>
<dbReference type="InterPro" id="IPR012677">
    <property type="entry name" value="Nucleotide-bd_a/b_plait_sf"/>
</dbReference>
<name>A0A8X8Y9J6_SALSN</name>
<proteinExistence type="predicted"/>
<sequence>MADAYWRYGDGRQQPASLPPHVVKRPRTDSDMPSGPDMSGYYGRDEDRAGLRVIRDTDTMNATYDRYLRSVQMPSYASESGRSMSSGLGGHHHVDDPRALGIVGSNPAAAAAAKNRSLGVGGRPEIPLPPDASSTLFVEGLPANCTRREVSHIFRPFVGYKEVRLVTKESRHSGGDPLVLCFVDFQSPAHAATAMDAIQGFCLVPDSMEKEMVGHYLDILIRVGGYNFDEHDRDSTHLRLQFARFPGARFITLSLMSHPTCTSNPSKRSSSSPHSAAASPILPAMKKAKSHNTPHAHFSNSLALSPMIEDDTYAALEASSPSTPADEADDNVARLPTRRFDSDGEHELQRRRQEPVLTGKHELLTTATRRGAGGGELQATVGDLEREKGERDGSSGVPVREWEKREREELDELNERAWG</sequence>